<dbReference type="GO" id="GO:0008297">
    <property type="term" value="F:single-stranded DNA exodeoxyribonuclease activity"/>
    <property type="evidence" value="ECO:0007669"/>
    <property type="project" value="TreeGrafter"/>
</dbReference>
<comment type="caution">
    <text evidence="2">The sequence shown here is derived from an EMBL/GenBank/DDBJ whole genome shotgun (WGS) entry which is preliminary data.</text>
</comment>
<name>A0AAW0Y8T7_CHEQU</name>
<dbReference type="PANTHER" id="PTHR31340">
    <property type="entry name" value="MITOCHONDRIAL GENOME MAINTENANCE EXONUCLEASE 1"/>
    <property type="match status" value="1"/>
</dbReference>
<proteinExistence type="inferred from homology"/>
<keyword evidence="3" id="KW-1185">Reference proteome</keyword>
<dbReference type="EMBL" id="JARKIK010000012">
    <property type="protein sequence ID" value="KAK8748414.1"/>
    <property type="molecule type" value="Genomic_DNA"/>
</dbReference>
<dbReference type="Proteomes" id="UP001445076">
    <property type="component" value="Unassembled WGS sequence"/>
</dbReference>
<accession>A0AAW0Y8T7</accession>
<gene>
    <name evidence="2" type="ORF">OTU49_016129</name>
</gene>
<feature type="region of interest" description="Disordered" evidence="1">
    <location>
        <begin position="280"/>
        <end position="299"/>
    </location>
</feature>
<dbReference type="PANTHER" id="PTHR31340:SF3">
    <property type="entry name" value="MITOCHONDRIAL GENOME MAINTENANCE EXONUCLEASE 1"/>
    <property type="match status" value="1"/>
</dbReference>
<evidence type="ECO:0000256" key="1">
    <source>
        <dbReference type="SAM" id="MobiDB-lite"/>
    </source>
</evidence>
<protein>
    <recommendedName>
        <fullName evidence="4">Mitochondrial genome maintenance exonuclease 1</fullName>
    </recommendedName>
</protein>
<feature type="compositionally biased region" description="Polar residues" evidence="1">
    <location>
        <begin position="285"/>
        <end position="294"/>
    </location>
</feature>
<sequence length="596" mass="67913">NNKTLMTSKGMLLRNFINTSVWSVCQPKVNSFRLRVNRRTSGSDTPDEELIHKVTSTENDTNQENIACEAEMQYFMGRPSEFDGRQHNKSDSKAVPIKQTLASTNKMLFGPLIETSAQKTRCLRREALDITVKNRRKTSKKNVKESRAVVQIKPLVHYVENSHLLGIFPGNSRLSNKQNTFKVKIELQQAIVQDDPYQNTATSKYPESINKRTVALRKMPQICDLKQHKAFSQGKDKVQKIIVASWTEGREGCCAAFHNTEILLNEKSNEDDLHVTKSNEETTFKEPTQNSVHSAQKDKVKEQRLDQMPFINKLKENNNNSSFITIDNSKFSAVPSSLDMKMIKDFPLFSDTPLTGYTKLCTSVPIPTLVQENIVTVGMFDGGYQKLPSVRKILDETMPLANKIALEKWKAKMVIELGEDGFEQYRKGLLNRGMLLHSCIQSELSGQSPLIEDFPTLQGFWTSLRQILPNVSDVNVLESRLIHPYLYYQGAVDCVGSYRGTPMLIEWKTSSKPKLSLTSMFDDPLQVVAYLGALNFDSNYKLPYHVESVLVVVAYETGLPAHAHVLKKEQCEHYWKIWCSRLAQFWKQIELEETDI</sequence>
<dbReference type="GO" id="GO:0006264">
    <property type="term" value="P:mitochondrial DNA replication"/>
    <property type="evidence" value="ECO:0007669"/>
    <property type="project" value="TreeGrafter"/>
</dbReference>
<evidence type="ECO:0000313" key="3">
    <source>
        <dbReference type="Proteomes" id="UP001445076"/>
    </source>
</evidence>
<reference evidence="2 3" key="1">
    <citation type="journal article" date="2024" name="BMC Genomics">
        <title>Genome assembly of redclaw crayfish (Cherax quadricarinatus) provides insights into its immune adaptation and hypoxia tolerance.</title>
        <authorList>
            <person name="Liu Z."/>
            <person name="Zheng J."/>
            <person name="Li H."/>
            <person name="Fang K."/>
            <person name="Wang S."/>
            <person name="He J."/>
            <person name="Zhou D."/>
            <person name="Weng S."/>
            <person name="Chi M."/>
            <person name="Gu Z."/>
            <person name="He J."/>
            <person name="Li F."/>
            <person name="Wang M."/>
        </authorList>
    </citation>
    <scope>NUCLEOTIDE SEQUENCE [LARGE SCALE GENOMIC DNA]</scope>
    <source>
        <strain evidence="2">ZL_2023a</strain>
    </source>
</reference>
<evidence type="ECO:0000313" key="2">
    <source>
        <dbReference type="EMBL" id="KAK8748414.1"/>
    </source>
</evidence>
<dbReference type="AlphaFoldDB" id="A0AAW0Y8T7"/>
<evidence type="ECO:0008006" key="4">
    <source>
        <dbReference type="Google" id="ProtNLM"/>
    </source>
</evidence>
<dbReference type="HAMAP" id="MF_03030">
    <property type="entry name" value="MGME1"/>
    <property type="match status" value="1"/>
</dbReference>
<organism evidence="2 3">
    <name type="scientific">Cherax quadricarinatus</name>
    <name type="common">Australian red claw crayfish</name>
    <dbReference type="NCBI Taxonomy" id="27406"/>
    <lineage>
        <taxon>Eukaryota</taxon>
        <taxon>Metazoa</taxon>
        <taxon>Ecdysozoa</taxon>
        <taxon>Arthropoda</taxon>
        <taxon>Crustacea</taxon>
        <taxon>Multicrustacea</taxon>
        <taxon>Malacostraca</taxon>
        <taxon>Eumalacostraca</taxon>
        <taxon>Eucarida</taxon>
        <taxon>Decapoda</taxon>
        <taxon>Pleocyemata</taxon>
        <taxon>Astacidea</taxon>
        <taxon>Parastacoidea</taxon>
        <taxon>Parastacidae</taxon>
        <taxon>Cherax</taxon>
    </lineage>
</organism>
<feature type="non-terminal residue" evidence="2">
    <location>
        <position position="1"/>
    </location>
</feature>
<dbReference type="GO" id="GO:0005739">
    <property type="term" value="C:mitochondrion"/>
    <property type="evidence" value="ECO:0007669"/>
    <property type="project" value="TreeGrafter"/>
</dbReference>